<feature type="domain" description="Nephrocystin 3-like N-terminal" evidence="2">
    <location>
        <begin position="13"/>
        <end position="171"/>
    </location>
</feature>
<dbReference type="Proteomes" id="UP000054166">
    <property type="component" value="Unassembled WGS sequence"/>
</dbReference>
<dbReference type="HOGENOM" id="CLU_000288_6_10_1"/>
<dbReference type="AlphaFoldDB" id="A0A0C3G7B0"/>
<dbReference type="PANTHER" id="PTHR10039">
    <property type="entry name" value="AMELOGENIN"/>
    <property type="match status" value="1"/>
</dbReference>
<proteinExistence type="predicted"/>
<dbReference type="EMBL" id="KN832981">
    <property type="protein sequence ID" value="KIM86566.1"/>
    <property type="molecule type" value="Genomic_DNA"/>
</dbReference>
<protein>
    <recommendedName>
        <fullName evidence="2">Nephrocystin 3-like N-terminal domain-containing protein</fullName>
    </recommendedName>
</protein>
<dbReference type="InterPro" id="IPR027417">
    <property type="entry name" value="P-loop_NTPase"/>
</dbReference>
<dbReference type="PANTHER" id="PTHR10039:SF14">
    <property type="entry name" value="NACHT DOMAIN-CONTAINING PROTEIN"/>
    <property type="match status" value="1"/>
</dbReference>
<feature type="non-terminal residue" evidence="3">
    <location>
        <position position="414"/>
    </location>
</feature>
<evidence type="ECO:0000313" key="3">
    <source>
        <dbReference type="EMBL" id="KIM86566.1"/>
    </source>
</evidence>
<evidence type="ECO:0000313" key="4">
    <source>
        <dbReference type="Proteomes" id="UP000054166"/>
    </source>
</evidence>
<dbReference type="STRING" id="765440.A0A0C3G7B0"/>
<accession>A0A0C3G7B0</accession>
<keyword evidence="1" id="KW-0677">Repeat</keyword>
<organism evidence="3 4">
    <name type="scientific">Piloderma croceum (strain F 1598)</name>
    <dbReference type="NCBI Taxonomy" id="765440"/>
    <lineage>
        <taxon>Eukaryota</taxon>
        <taxon>Fungi</taxon>
        <taxon>Dikarya</taxon>
        <taxon>Basidiomycota</taxon>
        <taxon>Agaricomycotina</taxon>
        <taxon>Agaricomycetes</taxon>
        <taxon>Agaricomycetidae</taxon>
        <taxon>Atheliales</taxon>
        <taxon>Atheliaceae</taxon>
        <taxon>Piloderma</taxon>
    </lineage>
</organism>
<dbReference type="OrthoDB" id="4760524at2759"/>
<name>A0A0C3G7B0_PILCF</name>
<dbReference type="InterPro" id="IPR056884">
    <property type="entry name" value="NPHP3-like_N"/>
</dbReference>
<dbReference type="InParanoid" id="A0A0C3G7B0"/>
<feature type="non-terminal residue" evidence="3">
    <location>
        <position position="1"/>
    </location>
</feature>
<evidence type="ECO:0000256" key="1">
    <source>
        <dbReference type="ARBA" id="ARBA00022737"/>
    </source>
</evidence>
<sequence>SSCLPNTRTGVLQKIREWVDEHDSHPICWLTGVTGSGKSTIAQTLAKDYAANGTLAGSIFFLQAGTLRISTARFFLTLAYQLAVAVPSVQALMQKPFKRDPSFSTKRLEDHFTQLIYDPLVALKQPISPMIVIVDALNESEDKDGIMKIIKIISKALRNDIFRLRFFFTSRESHHLETQFRESTAKSVTTRLVLENWDAHSDIRVFLQFHLHRVRKTKHRLMMQLPELWPSTADLDELVSKSEGSFIWASTLVKFVDDGIPHDKLQSALNAHAGLDLLYCKCASPAIQQPNFLFIMGNILLLRTPLSIRDLGLLIGLRPDEIIEPLQGNRSILVIPHDNNQAIRPFHASLRDFFMDRNRSKGLFIDPAGIHFGLVLSCITTIPKCLSENGNQGDSSNATVYAFSNWCYHLNLTL</sequence>
<gene>
    <name evidence="3" type="ORF">PILCRDRAFT_32698</name>
</gene>
<keyword evidence="4" id="KW-1185">Reference proteome</keyword>
<reference evidence="3 4" key="1">
    <citation type="submission" date="2014-04" db="EMBL/GenBank/DDBJ databases">
        <authorList>
            <consortium name="DOE Joint Genome Institute"/>
            <person name="Kuo A."/>
            <person name="Tarkka M."/>
            <person name="Buscot F."/>
            <person name="Kohler A."/>
            <person name="Nagy L.G."/>
            <person name="Floudas D."/>
            <person name="Copeland A."/>
            <person name="Barry K.W."/>
            <person name="Cichocki N."/>
            <person name="Veneault-Fourrey C."/>
            <person name="LaButti K."/>
            <person name="Lindquist E.A."/>
            <person name="Lipzen A."/>
            <person name="Lundell T."/>
            <person name="Morin E."/>
            <person name="Murat C."/>
            <person name="Sun H."/>
            <person name="Tunlid A."/>
            <person name="Henrissat B."/>
            <person name="Grigoriev I.V."/>
            <person name="Hibbett D.S."/>
            <person name="Martin F."/>
            <person name="Nordberg H.P."/>
            <person name="Cantor M.N."/>
            <person name="Hua S.X."/>
        </authorList>
    </citation>
    <scope>NUCLEOTIDE SEQUENCE [LARGE SCALE GENOMIC DNA]</scope>
    <source>
        <strain evidence="3 4">F 1598</strain>
    </source>
</reference>
<dbReference type="SUPFAM" id="SSF52540">
    <property type="entry name" value="P-loop containing nucleoside triphosphate hydrolases"/>
    <property type="match status" value="1"/>
</dbReference>
<dbReference type="Pfam" id="PF24883">
    <property type="entry name" value="NPHP3_N"/>
    <property type="match status" value="1"/>
</dbReference>
<reference evidence="4" key="2">
    <citation type="submission" date="2015-01" db="EMBL/GenBank/DDBJ databases">
        <title>Evolutionary Origins and Diversification of the Mycorrhizal Mutualists.</title>
        <authorList>
            <consortium name="DOE Joint Genome Institute"/>
            <consortium name="Mycorrhizal Genomics Consortium"/>
            <person name="Kohler A."/>
            <person name="Kuo A."/>
            <person name="Nagy L.G."/>
            <person name="Floudas D."/>
            <person name="Copeland A."/>
            <person name="Barry K.W."/>
            <person name="Cichocki N."/>
            <person name="Veneault-Fourrey C."/>
            <person name="LaButti K."/>
            <person name="Lindquist E.A."/>
            <person name="Lipzen A."/>
            <person name="Lundell T."/>
            <person name="Morin E."/>
            <person name="Murat C."/>
            <person name="Riley R."/>
            <person name="Ohm R."/>
            <person name="Sun H."/>
            <person name="Tunlid A."/>
            <person name="Henrissat B."/>
            <person name="Grigoriev I.V."/>
            <person name="Hibbett D.S."/>
            <person name="Martin F."/>
        </authorList>
    </citation>
    <scope>NUCLEOTIDE SEQUENCE [LARGE SCALE GENOMIC DNA]</scope>
    <source>
        <strain evidence="4">F 1598</strain>
    </source>
</reference>
<dbReference type="Gene3D" id="3.40.50.300">
    <property type="entry name" value="P-loop containing nucleotide triphosphate hydrolases"/>
    <property type="match status" value="1"/>
</dbReference>
<evidence type="ECO:0000259" key="2">
    <source>
        <dbReference type="Pfam" id="PF24883"/>
    </source>
</evidence>